<evidence type="ECO:0000256" key="1">
    <source>
        <dbReference type="ARBA" id="ARBA00007867"/>
    </source>
</evidence>
<keyword evidence="5" id="KW-0812">Transmembrane</keyword>
<evidence type="ECO:0000313" key="8">
    <source>
        <dbReference type="Proteomes" id="UP001211907"/>
    </source>
</evidence>
<dbReference type="PROSITE" id="PS51006">
    <property type="entry name" value="PABS_2"/>
    <property type="match status" value="1"/>
</dbReference>
<feature type="transmembrane region" description="Helical" evidence="5">
    <location>
        <begin position="80"/>
        <end position="102"/>
    </location>
</feature>
<evidence type="ECO:0000256" key="4">
    <source>
        <dbReference type="PROSITE-ProRule" id="PRU00354"/>
    </source>
</evidence>
<dbReference type="Proteomes" id="UP001211907">
    <property type="component" value="Unassembled WGS sequence"/>
</dbReference>
<comment type="similarity">
    <text evidence="1">Belongs to the spermidine/spermine synthase family.</text>
</comment>
<keyword evidence="2 4" id="KW-0808">Transferase</keyword>
<feature type="transmembrane region" description="Helical" evidence="5">
    <location>
        <begin position="176"/>
        <end position="194"/>
    </location>
</feature>
<gene>
    <name evidence="7" type="ORF">HK100_006806</name>
</gene>
<evidence type="ECO:0000256" key="2">
    <source>
        <dbReference type="ARBA" id="ARBA00022679"/>
    </source>
</evidence>
<name>A0AAD5T515_9FUNG</name>
<dbReference type="NCBIfam" id="NF037959">
    <property type="entry name" value="MFS_SpdSyn"/>
    <property type="match status" value="1"/>
</dbReference>
<dbReference type="Gene3D" id="3.40.50.150">
    <property type="entry name" value="Vaccinia Virus protein VP39"/>
    <property type="match status" value="1"/>
</dbReference>
<evidence type="ECO:0000313" key="7">
    <source>
        <dbReference type="EMBL" id="KAJ3131095.1"/>
    </source>
</evidence>
<dbReference type="CDD" id="cd02440">
    <property type="entry name" value="AdoMet_MTases"/>
    <property type="match status" value="1"/>
</dbReference>
<dbReference type="Pfam" id="PF01564">
    <property type="entry name" value="Spermine_synth"/>
    <property type="match status" value="1"/>
</dbReference>
<evidence type="ECO:0000256" key="5">
    <source>
        <dbReference type="SAM" id="Phobius"/>
    </source>
</evidence>
<keyword evidence="8" id="KW-1185">Reference proteome</keyword>
<feature type="domain" description="PABS" evidence="6">
    <location>
        <begin position="305"/>
        <end position="463"/>
    </location>
</feature>
<feature type="transmembrane region" description="Helical" evidence="5">
    <location>
        <begin position="114"/>
        <end position="139"/>
    </location>
</feature>
<reference evidence="7" key="1">
    <citation type="submission" date="2020-05" db="EMBL/GenBank/DDBJ databases">
        <title>Phylogenomic resolution of chytrid fungi.</title>
        <authorList>
            <person name="Stajich J.E."/>
            <person name="Amses K."/>
            <person name="Simmons R."/>
            <person name="Seto K."/>
            <person name="Myers J."/>
            <person name="Bonds A."/>
            <person name="Quandt C.A."/>
            <person name="Barry K."/>
            <person name="Liu P."/>
            <person name="Grigoriev I."/>
            <person name="Longcore J.E."/>
            <person name="James T.Y."/>
        </authorList>
    </citation>
    <scope>NUCLEOTIDE SEQUENCE</scope>
    <source>
        <strain evidence="7">JEL0513</strain>
    </source>
</reference>
<dbReference type="PANTHER" id="PTHR43317">
    <property type="entry name" value="THERMOSPERMINE SYNTHASE ACAULIS5"/>
    <property type="match status" value="1"/>
</dbReference>
<dbReference type="InterPro" id="IPR030374">
    <property type="entry name" value="PABS"/>
</dbReference>
<feature type="transmembrane region" description="Helical" evidence="5">
    <location>
        <begin position="6"/>
        <end position="28"/>
    </location>
</feature>
<protein>
    <recommendedName>
        <fullName evidence="6">PABS domain-containing protein</fullName>
    </recommendedName>
</protein>
<feature type="transmembrane region" description="Helical" evidence="5">
    <location>
        <begin position="40"/>
        <end position="60"/>
    </location>
</feature>
<sequence length="578" mass="62673">MVDIIVGFVSSLVLGFVGGAATVAGAMLQSPLWGAAPDTLVPCALAVFAAGAATATVSKSNSNKSNNKYNTKHYPPAPNFFAWCSALLATLPVLQLLLAIFFTDDAPPSLTVRIASLAPTLVSLGAATSCSFLHGKAFMSPLFESLTNSPGIFAVLSFFVATTFASTLLQNPLVTPPELLGILAFVSLIAARTYSDVNRVIFTTAVLTAAILTLIPQFSRFRVAGPTLSNQSILEKVYSSTGYISVVEDPNIHGGIRVLRCDHSIIGGIFLAENYHGDSVYSSFYNLAFVTGFQRSTFSSKQNYKVLNVGLGIGIAAKTLLSSHSNSHIDVVDLDPEVLRFAVKHFSFPNVSSQTTFHAADGRKFLEDADDNVYDYVLHDVFTNGGVANNLVSFEALSHIRRVLVDDGVLALNFVGTVKSLSTLSLIRTLKTVFPHVSCYPEDSGKLDDPKAFYNMVFFAAKNPLIFDVRQIPDPFSSRNRLKKTTSNGESLGHVRAHALEKFPSLRRDALVDAVVIFKTSNSYENTDIGGGGVLLHDDLVNISSEMVTILKSDQEDIRKGHYKLMINQFGHEFWLMF</sequence>
<dbReference type="PANTHER" id="PTHR43317:SF1">
    <property type="entry name" value="THERMOSPERMINE SYNTHASE ACAULIS5"/>
    <property type="match status" value="1"/>
</dbReference>
<feature type="transmembrane region" description="Helical" evidence="5">
    <location>
        <begin position="151"/>
        <end position="169"/>
    </location>
</feature>
<accession>A0AAD5T515</accession>
<dbReference type="GO" id="GO:0016740">
    <property type="term" value="F:transferase activity"/>
    <property type="evidence" value="ECO:0007669"/>
    <property type="project" value="UniProtKB-UniRule"/>
</dbReference>
<keyword evidence="5" id="KW-1133">Transmembrane helix</keyword>
<dbReference type="GO" id="GO:0006596">
    <property type="term" value="P:polyamine biosynthetic process"/>
    <property type="evidence" value="ECO:0007669"/>
    <property type="project" value="UniProtKB-UniRule"/>
</dbReference>
<feature type="active site" description="Proton acceptor" evidence="4">
    <location>
        <position position="380"/>
    </location>
</feature>
<dbReference type="AlphaFoldDB" id="A0AAD5T515"/>
<comment type="caution">
    <text evidence="7">The sequence shown here is derived from an EMBL/GenBank/DDBJ whole genome shotgun (WGS) entry which is preliminary data.</text>
</comment>
<keyword evidence="5" id="KW-0472">Membrane</keyword>
<proteinExistence type="inferred from homology"/>
<dbReference type="InterPro" id="IPR029063">
    <property type="entry name" value="SAM-dependent_MTases_sf"/>
</dbReference>
<organism evidence="7 8">
    <name type="scientific">Physocladia obscura</name>
    <dbReference type="NCBI Taxonomy" id="109957"/>
    <lineage>
        <taxon>Eukaryota</taxon>
        <taxon>Fungi</taxon>
        <taxon>Fungi incertae sedis</taxon>
        <taxon>Chytridiomycota</taxon>
        <taxon>Chytridiomycota incertae sedis</taxon>
        <taxon>Chytridiomycetes</taxon>
        <taxon>Chytridiales</taxon>
        <taxon>Chytriomycetaceae</taxon>
        <taxon>Physocladia</taxon>
    </lineage>
</organism>
<evidence type="ECO:0000259" key="6">
    <source>
        <dbReference type="PROSITE" id="PS51006"/>
    </source>
</evidence>
<evidence type="ECO:0000256" key="3">
    <source>
        <dbReference type="ARBA" id="ARBA00023115"/>
    </source>
</evidence>
<keyword evidence="3 4" id="KW-0620">Polyamine biosynthesis</keyword>
<feature type="transmembrane region" description="Helical" evidence="5">
    <location>
        <begin position="200"/>
        <end position="218"/>
    </location>
</feature>
<dbReference type="EMBL" id="JADGJH010000318">
    <property type="protein sequence ID" value="KAJ3131095.1"/>
    <property type="molecule type" value="Genomic_DNA"/>
</dbReference>
<dbReference type="SUPFAM" id="SSF53335">
    <property type="entry name" value="S-adenosyl-L-methionine-dependent methyltransferases"/>
    <property type="match status" value="1"/>
</dbReference>